<comment type="caution">
    <text evidence="1">The sequence shown here is derived from an EMBL/GenBank/DDBJ whole genome shotgun (WGS) entry which is preliminary data.</text>
</comment>
<dbReference type="Proteomes" id="UP000004814">
    <property type="component" value="Unassembled WGS sequence"/>
</dbReference>
<organism evidence="1 2">
    <name type="scientific">Burkholderia ambifaria MEX-5</name>
    <dbReference type="NCBI Taxonomy" id="396597"/>
    <lineage>
        <taxon>Bacteria</taxon>
        <taxon>Pseudomonadati</taxon>
        <taxon>Pseudomonadota</taxon>
        <taxon>Betaproteobacteria</taxon>
        <taxon>Burkholderiales</taxon>
        <taxon>Burkholderiaceae</taxon>
        <taxon>Burkholderia</taxon>
        <taxon>Burkholderia cepacia complex</taxon>
    </lineage>
</organism>
<dbReference type="AlphaFoldDB" id="B1T1W9"/>
<dbReference type="EMBL" id="ABLK01000039">
    <property type="protein sequence ID" value="EDT42442.1"/>
    <property type="molecule type" value="Genomic_DNA"/>
</dbReference>
<sequence length="39" mass="4426">MYQDLPFRLSSEGAAETAAEFVRINFREPESRYASVSSL</sequence>
<accession>B1T1W9</accession>
<proteinExistence type="predicted"/>
<reference evidence="1 2" key="1">
    <citation type="submission" date="2008-03" db="EMBL/GenBank/DDBJ databases">
        <title>Sequencing of the draft genome and assembly of Burkholderia ambifaria MEX-5.</title>
        <authorList>
            <consortium name="US DOE Joint Genome Institute (JGI-PGF)"/>
            <person name="Copeland A."/>
            <person name="Lucas S."/>
            <person name="Lapidus A."/>
            <person name="Glavina del Rio T."/>
            <person name="Dalin E."/>
            <person name="Tice H."/>
            <person name="Bruce D."/>
            <person name="Goodwin L."/>
            <person name="Pitluck S."/>
            <person name="Larimer F."/>
            <person name="Land M.L."/>
            <person name="Hauser L."/>
            <person name="Tiedje J."/>
            <person name="Richardson P."/>
        </authorList>
    </citation>
    <scope>NUCLEOTIDE SEQUENCE [LARGE SCALE GENOMIC DNA]</scope>
    <source>
        <strain evidence="1 2">MEX-5</strain>
    </source>
</reference>
<evidence type="ECO:0000313" key="2">
    <source>
        <dbReference type="Proteomes" id="UP000004814"/>
    </source>
</evidence>
<evidence type="ECO:0000313" key="1">
    <source>
        <dbReference type="EMBL" id="EDT42442.1"/>
    </source>
</evidence>
<gene>
    <name evidence="1" type="ORF">BamMEX5DRAFT_1785</name>
</gene>
<name>B1T1W9_9BURK</name>
<dbReference type="PATRIC" id="fig|396597.7.peg.6458"/>
<protein>
    <submittedName>
        <fullName evidence="1">Uncharacterized protein</fullName>
    </submittedName>
</protein>